<name>A0A662YQ73_ACIRT</name>
<dbReference type="EMBL" id="SCEB01000575">
    <property type="protein sequence ID" value="RXM98737.1"/>
    <property type="molecule type" value="Genomic_DNA"/>
</dbReference>
<sequence>MAGHHGSLSTGDPVLWTDASGCWCFSSSGSLLVAAATQAPLLLFLALEADQVQGEQTSQASKGPQVMRALLPYLGLLLEGQAIKGQQHPNICGGREPVVAPALPQKPLGIWLREWGVARPWEIPARVR</sequence>
<accession>A0A662YQ73</accession>
<comment type="caution">
    <text evidence="1">The sequence shown here is derived from an EMBL/GenBank/DDBJ whole genome shotgun (WGS) entry which is preliminary data.</text>
</comment>
<keyword evidence="2" id="KW-1185">Reference proteome</keyword>
<organism evidence="1 2">
    <name type="scientific">Acipenser ruthenus</name>
    <name type="common">Sterlet sturgeon</name>
    <dbReference type="NCBI Taxonomy" id="7906"/>
    <lineage>
        <taxon>Eukaryota</taxon>
        <taxon>Metazoa</taxon>
        <taxon>Chordata</taxon>
        <taxon>Craniata</taxon>
        <taxon>Vertebrata</taxon>
        <taxon>Euteleostomi</taxon>
        <taxon>Actinopterygii</taxon>
        <taxon>Chondrostei</taxon>
        <taxon>Acipenseriformes</taxon>
        <taxon>Acipenseridae</taxon>
        <taxon>Acipenser</taxon>
    </lineage>
</organism>
<evidence type="ECO:0000313" key="1">
    <source>
        <dbReference type="EMBL" id="RXM98737.1"/>
    </source>
</evidence>
<gene>
    <name evidence="1" type="ORF">EOD39_12709</name>
</gene>
<protein>
    <submittedName>
        <fullName evidence="1">Uncharacterized protein</fullName>
    </submittedName>
</protein>
<dbReference type="Proteomes" id="UP000289886">
    <property type="component" value="Unassembled WGS sequence"/>
</dbReference>
<dbReference type="AlphaFoldDB" id="A0A662YQ73"/>
<evidence type="ECO:0000313" key="2">
    <source>
        <dbReference type="Proteomes" id="UP000289886"/>
    </source>
</evidence>
<reference evidence="1 2" key="1">
    <citation type="submission" date="2019-01" db="EMBL/GenBank/DDBJ databases">
        <title>Draft Genome and Complete Hox-Cluster Characterization of the Sterlet Sturgeon (Acipenser ruthenus).</title>
        <authorList>
            <person name="Wei Q."/>
        </authorList>
    </citation>
    <scope>NUCLEOTIDE SEQUENCE [LARGE SCALE GENOMIC DNA]</scope>
    <source>
        <strain evidence="1">WHYD16114868_AA</strain>
        <tissue evidence="1">Blood</tissue>
    </source>
</reference>
<proteinExistence type="predicted"/>